<feature type="region of interest" description="Disordered" evidence="1">
    <location>
        <begin position="1"/>
        <end position="28"/>
    </location>
</feature>
<comment type="caution">
    <text evidence="2">The sequence shown here is derived from an EMBL/GenBank/DDBJ whole genome shotgun (WGS) entry which is preliminary data.</text>
</comment>
<evidence type="ECO:0000313" key="2">
    <source>
        <dbReference type="EMBL" id="ROL53446.1"/>
    </source>
</evidence>
<gene>
    <name evidence="2" type="ORF">DPX16_0603</name>
</gene>
<dbReference type="OrthoDB" id="8772022at2759"/>
<accession>A0A3N0Z4N8</accession>
<dbReference type="Proteomes" id="UP000281406">
    <property type="component" value="Unassembled WGS sequence"/>
</dbReference>
<feature type="compositionally biased region" description="Low complexity" evidence="1">
    <location>
        <begin position="1"/>
        <end position="13"/>
    </location>
</feature>
<name>A0A3N0Z4N8_ANAGA</name>
<evidence type="ECO:0000256" key="1">
    <source>
        <dbReference type="SAM" id="MobiDB-lite"/>
    </source>
</evidence>
<dbReference type="EMBL" id="RJVU01010296">
    <property type="protein sequence ID" value="ROL53446.1"/>
    <property type="molecule type" value="Genomic_DNA"/>
</dbReference>
<protein>
    <submittedName>
        <fullName evidence="2">Uncharacterized protein</fullName>
    </submittedName>
</protein>
<evidence type="ECO:0000313" key="3">
    <source>
        <dbReference type="Proteomes" id="UP000281406"/>
    </source>
</evidence>
<organism evidence="2 3">
    <name type="scientific">Anabarilius grahami</name>
    <name type="common">Kanglang fish</name>
    <name type="synonym">Barilius grahami</name>
    <dbReference type="NCBI Taxonomy" id="495550"/>
    <lineage>
        <taxon>Eukaryota</taxon>
        <taxon>Metazoa</taxon>
        <taxon>Chordata</taxon>
        <taxon>Craniata</taxon>
        <taxon>Vertebrata</taxon>
        <taxon>Euteleostomi</taxon>
        <taxon>Actinopterygii</taxon>
        <taxon>Neopterygii</taxon>
        <taxon>Teleostei</taxon>
        <taxon>Ostariophysi</taxon>
        <taxon>Cypriniformes</taxon>
        <taxon>Xenocyprididae</taxon>
        <taxon>Xenocypridinae</taxon>
        <taxon>Xenocypridinae incertae sedis</taxon>
        <taxon>Anabarilius</taxon>
    </lineage>
</organism>
<feature type="compositionally biased region" description="Acidic residues" evidence="1">
    <location>
        <begin position="14"/>
        <end position="28"/>
    </location>
</feature>
<sequence length="102" mass="11557">MQGNNAESATATTSEDEDESDTQDEEKCEEIEYIEVTEILAMDDLEFHLPKNQRCACHLLNLVSTVYVDAAQTDETYKRLSRSSFSKCWALWNKSGRSNKAA</sequence>
<reference evidence="2 3" key="1">
    <citation type="submission" date="2018-10" db="EMBL/GenBank/DDBJ databases">
        <title>Genome assembly for a Yunnan-Guizhou Plateau 3E fish, Anabarilius grahami (Regan), and its evolutionary and genetic applications.</title>
        <authorList>
            <person name="Jiang W."/>
        </authorList>
    </citation>
    <scope>NUCLEOTIDE SEQUENCE [LARGE SCALE GENOMIC DNA]</scope>
    <source>
        <strain evidence="2">AG-KIZ</strain>
        <tissue evidence="2">Muscle</tissue>
    </source>
</reference>
<proteinExistence type="predicted"/>
<dbReference type="AlphaFoldDB" id="A0A3N0Z4N8"/>
<keyword evidence="3" id="KW-1185">Reference proteome</keyword>